<dbReference type="RefSeq" id="WP_319942353.1">
    <property type="nucleotide sequence ID" value="NZ_WEGI01000001.1"/>
</dbReference>
<dbReference type="GO" id="GO:0016301">
    <property type="term" value="F:kinase activity"/>
    <property type="evidence" value="ECO:0007669"/>
    <property type="project" value="UniProtKB-KW"/>
</dbReference>
<dbReference type="GO" id="GO:0003848">
    <property type="term" value="F:2-amino-4-hydroxy-6-hydroxymethyldihydropteridine diphosphokinase activity"/>
    <property type="evidence" value="ECO:0007669"/>
    <property type="project" value="UniProtKB-EC"/>
</dbReference>
<dbReference type="GO" id="GO:0046654">
    <property type="term" value="P:tetrahydrofolate biosynthetic process"/>
    <property type="evidence" value="ECO:0007669"/>
    <property type="project" value="UniProtKB-UniPathway"/>
</dbReference>
<comment type="catalytic activity">
    <reaction evidence="1">
        <text>6-hydroxymethyl-7,8-dihydropterin + ATP = (7,8-dihydropterin-6-yl)methyl diphosphate + AMP + H(+)</text>
        <dbReference type="Rhea" id="RHEA:11412"/>
        <dbReference type="ChEBI" id="CHEBI:15378"/>
        <dbReference type="ChEBI" id="CHEBI:30616"/>
        <dbReference type="ChEBI" id="CHEBI:44841"/>
        <dbReference type="ChEBI" id="CHEBI:72950"/>
        <dbReference type="ChEBI" id="CHEBI:456215"/>
        <dbReference type="EC" id="2.7.6.3"/>
    </reaction>
</comment>
<protein>
    <recommendedName>
        <fullName evidence="3">2-amino-4-hydroxy-6-hydroxymethyldihydropteridine diphosphokinase</fullName>
        <ecNumber evidence="3">2.7.6.3</ecNumber>
    </recommendedName>
</protein>
<evidence type="ECO:0000256" key="1">
    <source>
        <dbReference type="ARBA" id="ARBA00000198"/>
    </source>
</evidence>
<accession>A0A7K0DFR2</accession>
<evidence type="ECO:0000256" key="4">
    <source>
        <dbReference type="ARBA" id="ARBA00022679"/>
    </source>
</evidence>
<evidence type="ECO:0000256" key="7">
    <source>
        <dbReference type="ARBA" id="ARBA00022840"/>
    </source>
</evidence>
<dbReference type="PROSITE" id="PS00794">
    <property type="entry name" value="HPPK"/>
    <property type="match status" value="1"/>
</dbReference>
<dbReference type="GO" id="GO:0005524">
    <property type="term" value="F:ATP binding"/>
    <property type="evidence" value="ECO:0007669"/>
    <property type="project" value="UniProtKB-KW"/>
</dbReference>
<evidence type="ECO:0000313" key="11">
    <source>
        <dbReference type="Proteomes" id="UP000431401"/>
    </source>
</evidence>
<keyword evidence="7" id="KW-0067">ATP-binding</keyword>
<dbReference type="InterPro" id="IPR000550">
    <property type="entry name" value="Hppk"/>
</dbReference>
<proteinExistence type="predicted"/>
<dbReference type="Gene3D" id="3.30.70.560">
    <property type="entry name" value="7,8-Dihydro-6-hydroxymethylpterin-pyrophosphokinase HPPK"/>
    <property type="match status" value="1"/>
</dbReference>
<dbReference type="NCBIfam" id="TIGR01498">
    <property type="entry name" value="folK"/>
    <property type="match status" value="1"/>
</dbReference>
<dbReference type="GO" id="GO:0046656">
    <property type="term" value="P:folic acid biosynthetic process"/>
    <property type="evidence" value="ECO:0007669"/>
    <property type="project" value="UniProtKB-KW"/>
</dbReference>
<sequence>MSRAVLSIGSNLGDRQAHLRGVVDAFAPWLVAVSPVYTTAPWGGVEQDDYLNAVLVVDDPDAGPWEWLRRGQELEQSAHRVREVRWGARTLDVDVITCATADLAGGPATPVHSADPALILPHPQAWHRAFVLVPWLAAEPDAVLEVDGRPRPVRELLAALDPAERDGVRRTELTLGAVSR</sequence>
<dbReference type="Pfam" id="PF01288">
    <property type="entry name" value="HPPK"/>
    <property type="match status" value="1"/>
</dbReference>
<dbReference type="Proteomes" id="UP000431401">
    <property type="component" value="Unassembled WGS sequence"/>
</dbReference>
<dbReference type="AlphaFoldDB" id="A0A7K0DFR2"/>
<feature type="domain" description="7,8-dihydro-6-hydroxymethylpterin-pyrophosphokinase" evidence="9">
    <location>
        <begin position="85"/>
        <end position="96"/>
    </location>
</feature>
<name>A0A7K0DFR2_9NOCA</name>
<keyword evidence="4 10" id="KW-0808">Transferase</keyword>
<organism evidence="10 11">
    <name type="scientific">Nocardia aurantia</name>
    <dbReference type="NCBI Taxonomy" id="2585199"/>
    <lineage>
        <taxon>Bacteria</taxon>
        <taxon>Bacillati</taxon>
        <taxon>Actinomycetota</taxon>
        <taxon>Actinomycetes</taxon>
        <taxon>Mycobacteriales</taxon>
        <taxon>Nocardiaceae</taxon>
        <taxon>Nocardia</taxon>
    </lineage>
</organism>
<evidence type="ECO:0000313" key="10">
    <source>
        <dbReference type="EMBL" id="MQY24499.1"/>
    </source>
</evidence>
<keyword evidence="11" id="KW-1185">Reference proteome</keyword>
<evidence type="ECO:0000256" key="3">
    <source>
        <dbReference type="ARBA" id="ARBA00013253"/>
    </source>
</evidence>
<evidence type="ECO:0000256" key="8">
    <source>
        <dbReference type="ARBA" id="ARBA00022909"/>
    </source>
</evidence>
<gene>
    <name evidence="10" type="primary">folK</name>
    <name evidence="10" type="ORF">NRB56_00470</name>
</gene>
<dbReference type="InterPro" id="IPR035907">
    <property type="entry name" value="Hppk_sf"/>
</dbReference>
<keyword evidence="6 10" id="KW-0418">Kinase</keyword>
<evidence type="ECO:0000256" key="5">
    <source>
        <dbReference type="ARBA" id="ARBA00022741"/>
    </source>
</evidence>
<evidence type="ECO:0000259" key="9">
    <source>
        <dbReference type="PROSITE" id="PS00794"/>
    </source>
</evidence>
<dbReference type="SUPFAM" id="SSF55083">
    <property type="entry name" value="6-hydroxymethyl-7,8-dihydropterin pyrophosphokinase, HPPK"/>
    <property type="match status" value="1"/>
</dbReference>
<dbReference type="CDD" id="cd00483">
    <property type="entry name" value="HPPK"/>
    <property type="match status" value="1"/>
</dbReference>
<evidence type="ECO:0000256" key="2">
    <source>
        <dbReference type="ARBA" id="ARBA00005051"/>
    </source>
</evidence>
<dbReference type="EC" id="2.7.6.3" evidence="3"/>
<dbReference type="PANTHER" id="PTHR43071">
    <property type="entry name" value="2-AMINO-4-HYDROXY-6-HYDROXYMETHYLDIHYDROPTERIDINE PYROPHOSPHOKINASE"/>
    <property type="match status" value="1"/>
</dbReference>
<keyword evidence="8" id="KW-0289">Folate biosynthesis</keyword>
<dbReference type="PANTHER" id="PTHR43071:SF1">
    <property type="entry name" value="2-AMINO-4-HYDROXY-6-HYDROXYMETHYLDIHYDROPTERIDINE PYROPHOSPHOKINASE"/>
    <property type="match status" value="1"/>
</dbReference>
<comment type="caution">
    <text evidence="10">The sequence shown here is derived from an EMBL/GenBank/DDBJ whole genome shotgun (WGS) entry which is preliminary data.</text>
</comment>
<dbReference type="UniPathway" id="UPA00077">
    <property type="reaction ID" value="UER00155"/>
</dbReference>
<comment type="pathway">
    <text evidence="2">Cofactor biosynthesis; tetrahydrofolate biosynthesis; 2-amino-4-hydroxy-6-hydroxymethyl-7,8-dihydropteridine diphosphate from 7,8-dihydroneopterin triphosphate: step 4/4.</text>
</comment>
<evidence type="ECO:0000256" key="6">
    <source>
        <dbReference type="ARBA" id="ARBA00022777"/>
    </source>
</evidence>
<keyword evidence="5" id="KW-0547">Nucleotide-binding</keyword>
<reference evidence="10 11" key="1">
    <citation type="submission" date="2019-10" db="EMBL/GenBank/DDBJ databases">
        <title>Nocardia macrotermitis sp. nov. and Nocardia aurantia sp. nov., isolated from the gut of fungus growing-termite Macrotermes natalensis.</title>
        <authorList>
            <person name="Benndorf R."/>
            <person name="Schwitalla J."/>
            <person name="Martin K."/>
            <person name="De Beer W."/>
            <person name="Kaster A.-K."/>
            <person name="Vollmers J."/>
            <person name="Poulsen M."/>
            <person name="Beemelmanns C."/>
        </authorList>
    </citation>
    <scope>NUCLEOTIDE SEQUENCE [LARGE SCALE GENOMIC DNA]</scope>
    <source>
        <strain evidence="10 11">RB56</strain>
    </source>
</reference>
<dbReference type="EMBL" id="WEGI01000001">
    <property type="protein sequence ID" value="MQY24499.1"/>
    <property type="molecule type" value="Genomic_DNA"/>
</dbReference>